<keyword evidence="1" id="KW-0732">Signal</keyword>
<evidence type="ECO:0000256" key="1">
    <source>
        <dbReference type="SAM" id="SignalP"/>
    </source>
</evidence>
<dbReference type="PROSITE" id="PS51257">
    <property type="entry name" value="PROKAR_LIPOPROTEIN"/>
    <property type="match status" value="1"/>
</dbReference>
<feature type="chain" id="PRO_5023136943" evidence="1">
    <location>
        <begin position="23"/>
        <end position="395"/>
    </location>
</feature>
<dbReference type="PANTHER" id="PTHR41339:SF1">
    <property type="entry name" value="SECRETED PROTEIN"/>
    <property type="match status" value="1"/>
</dbReference>
<accession>A0A5B7SNL9</accession>
<dbReference type="EMBL" id="CP040710">
    <property type="protein sequence ID" value="QCW98639.1"/>
    <property type="molecule type" value="Genomic_DNA"/>
</dbReference>
<protein>
    <submittedName>
        <fullName evidence="2">Uncharacterized protein</fullName>
    </submittedName>
</protein>
<dbReference type="KEGG" id="asag:FGM00_00325"/>
<reference evidence="2 3" key="1">
    <citation type="submission" date="2019-05" db="EMBL/GenBank/DDBJ databases">
        <title>Genome sequencing of F202Z8.</title>
        <authorList>
            <person name="Kwon Y.M."/>
        </authorList>
    </citation>
    <scope>NUCLEOTIDE SEQUENCE [LARGE SCALE GENOMIC DNA]</scope>
    <source>
        <strain evidence="2 3">F202Z8</strain>
    </source>
</reference>
<dbReference type="Proteomes" id="UP000310017">
    <property type="component" value="Chromosome"/>
</dbReference>
<evidence type="ECO:0000313" key="3">
    <source>
        <dbReference type="Proteomes" id="UP000310017"/>
    </source>
</evidence>
<dbReference type="OrthoDB" id="1521716at2"/>
<gene>
    <name evidence="2" type="ORF">FGM00_00325</name>
</gene>
<dbReference type="AlphaFoldDB" id="A0A5B7SNL9"/>
<keyword evidence="3" id="KW-1185">Reference proteome</keyword>
<proteinExistence type="predicted"/>
<dbReference type="RefSeq" id="WP_138850994.1">
    <property type="nucleotide sequence ID" value="NZ_CP040710.1"/>
</dbReference>
<name>A0A5B7SNL9_9FLAO</name>
<dbReference type="PANTHER" id="PTHR41339">
    <property type="entry name" value="LIPL48"/>
    <property type="match status" value="1"/>
</dbReference>
<organism evidence="2 3">
    <name type="scientific">Aggregatimonas sangjinii</name>
    <dbReference type="NCBI Taxonomy" id="2583587"/>
    <lineage>
        <taxon>Bacteria</taxon>
        <taxon>Pseudomonadati</taxon>
        <taxon>Bacteroidota</taxon>
        <taxon>Flavobacteriia</taxon>
        <taxon>Flavobacteriales</taxon>
        <taxon>Flavobacteriaceae</taxon>
        <taxon>Aggregatimonas</taxon>
    </lineage>
</organism>
<sequence length="395" mass="42054">MKPILSKIFLCGMLLLAMSCSSDDAPEIMEVELTCFDGILNGDEVTVDCGGACPGFCPTESEGILEGELVSRIQLEASVEYRLTGPYLVRDKAELSIPAGTVIKADPGKGAYIAVAQGGRLNVFGQPDNPVIITSGAQNPVPGDWGGIVISGRAPINGENLGRSDIIDIFYGGSTATDTSGVLNYLRVEYAGAEVNDRKFDAIAFYGVGSLTTVTRVQAFESLGNGIRFIGGTVNTKWVVATNNGENAIAMTNDWSGKGEFWHLSGSKNAGIQIRSDIENPPQTAIDSIRNISIIGPSLEIGLDYTSGNGRYTFTNVYTNGLSTGIRVDNAVVSSNIELGNLQLDSVEFDNPQIDFIPTNYTGDNTSFYTEATTDGAGNRAQLPNWTNGWTRGID</sequence>
<feature type="signal peptide" evidence="1">
    <location>
        <begin position="1"/>
        <end position="22"/>
    </location>
</feature>
<evidence type="ECO:0000313" key="2">
    <source>
        <dbReference type="EMBL" id="QCW98639.1"/>
    </source>
</evidence>